<feature type="region of interest" description="Disordered" evidence="1">
    <location>
        <begin position="44"/>
        <end position="108"/>
    </location>
</feature>
<proteinExistence type="predicted"/>
<accession>A0AAN9FRV0</accession>
<feature type="compositionally biased region" description="Basic and acidic residues" evidence="1">
    <location>
        <begin position="163"/>
        <end position="184"/>
    </location>
</feature>
<feature type="compositionally biased region" description="Basic residues" evidence="1">
    <location>
        <begin position="198"/>
        <end position="208"/>
    </location>
</feature>
<dbReference type="EMBL" id="JAYWIO010000002">
    <property type="protein sequence ID" value="KAK7281474.1"/>
    <property type="molecule type" value="Genomic_DNA"/>
</dbReference>
<feature type="compositionally biased region" description="Basic and acidic residues" evidence="1">
    <location>
        <begin position="126"/>
        <end position="151"/>
    </location>
</feature>
<name>A0AAN9FRV0_CROPI</name>
<evidence type="ECO:0000256" key="1">
    <source>
        <dbReference type="SAM" id="MobiDB-lite"/>
    </source>
</evidence>
<evidence type="ECO:0000313" key="2">
    <source>
        <dbReference type="EMBL" id="KAK7281474.1"/>
    </source>
</evidence>
<evidence type="ECO:0000313" key="3">
    <source>
        <dbReference type="Proteomes" id="UP001372338"/>
    </source>
</evidence>
<reference evidence="2 3" key="1">
    <citation type="submission" date="2024-01" db="EMBL/GenBank/DDBJ databases">
        <title>The genomes of 5 underutilized Papilionoideae crops provide insights into root nodulation and disease resistanc.</title>
        <authorList>
            <person name="Yuan L."/>
        </authorList>
    </citation>
    <scope>NUCLEOTIDE SEQUENCE [LARGE SCALE GENOMIC DNA]</scope>
    <source>
        <strain evidence="2">ZHUSHIDOU_FW_LH</strain>
        <tissue evidence="2">Leaf</tissue>
    </source>
</reference>
<gene>
    <name evidence="2" type="ORF">RIF29_09512</name>
</gene>
<sequence>MDIASFLLATSFIGRIDSTIKVKVGEFVVEIRVMEDPLENLGWDVDPEESISEASDVSVSDDSKTPAVEEWPETPQRRNLDVALDDEDEDTASMVGIPTRTNSERTKDIIQQTLLFDDGRRGIRMDSVESADKNKTALEEETCEVDKKKGNSSDVNNGKMTRMRRDEEDKNRTSDGPVERKSELSETSYNLRGGKGYKGLKRKAKKTSLSKLDICG</sequence>
<dbReference type="AlphaFoldDB" id="A0AAN9FRV0"/>
<protein>
    <submittedName>
        <fullName evidence="2">Uncharacterized protein</fullName>
    </submittedName>
</protein>
<feature type="region of interest" description="Disordered" evidence="1">
    <location>
        <begin position="126"/>
        <end position="216"/>
    </location>
</feature>
<keyword evidence="3" id="KW-1185">Reference proteome</keyword>
<comment type="caution">
    <text evidence="2">The sequence shown here is derived from an EMBL/GenBank/DDBJ whole genome shotgun (WGS) entry which is preliminary data.</text>
</comment>
<organism evidence="2 3">
    <name type="scientific">Crotalaria pallida</name>
    <name type="common">Smooth rattlebox</name>
    <name type="synonym">Crotalaria striata</name>
    <dbReference type="NCBI Taxonomy" id="3830"/>
    <lineage>
        <taxon>Eukaryota</taxon>
        <taxon>Viridiplantae</taxon>
        <taxon>Streptophyta</taxon>
        <taxon>Embryophyta</taxon>
        <taxon>Tracheophyta</taxon>
        <taxon>Spermatophyta</taxon>
        <taxon>Magnoliopsida</taxon>
        <taxon>eudicotyledons</taxon>
        <taxon>Gunneridae</taxon>
        <taxon>Pentapetalae</taxon>
        <taxon>rosids</taxon>
        <taxon>fabids</taxon>
        <taxon>Fabales</taxon>
        <taxon>Fabaceae</taxon>
        <taxon>Papilionoideae</taxon>
        <taxon>50 kb inversion clade</taxon>
        <taxon>genistoids sensu lato</taxon>
        <taxon>core genistoids</taxon>
        <taxon>Crotalarieae</taxon>
        <taxon>Crotalaria</taxon>
    </lineage>
</organism>
<dbReference type="Proteomes" id="UP001372338">
    <property type="component" value="Unassembled WGS sequence"/>
</dbReference>